<dbReference type="InterPro" id="IPR045115">
    <property type="entry name" value="BOL2"/>
</dbReference>
<dbReference type="SUPFAM" id="SSF82657">
    <property type="entry name" value="BolA-like"/>
    <property type="match status" value="1"/>
</dbReference>
<dbReference type="PANTHER" id="PTHR12735">
    <property type="entry name" value="BOLA-LIKE PROTEIN-RELATED"/>
    <property type="match status" value="1"/>
</dbReference>
<evidence type="ECO:0000313" key="2">
    <source>
        <dbReference type="EMBL" id="KLO15243.1"/>
    </source>
</evidence>
<dbReference type="EMBL" id="KQ085932">
    <property type="protein sequence ID" value="KLO15243.1"/>
    <property type="molecule type" value="Genomic_DNA"/>
</dbReference>
<comment type="similarity">
    <text evidence="1">Belongs to the BolA/IbaG family.</text>
</comment>
<dbReference type="PANTHER" id="PTHR12735:SF27">
    <property type="entry name" value="BOLA-LIKE PROTEIN 2"/>
    <property type="match status" value="1"/>
</dbReference>
<keyword evidence="3" id="KW-1185">Reference proteome</keyword>
<dbReference type="FunCoup" id="A0A0H2S0E6">
    <property type="interactions" value="324"/>
</dbReference>
<sequence>MTISEDDIRDALSLTFKDPTDEFQVIDQSSGCGESYKVIIVSNTFEGKKTFARHKYVNAALKEEIAKMHAFSQISLTHKEYEERKERDLI</sequence>
<dbReference type="OrthoDB" id="4983at2759"/>
<dbReference type="InterPro" id="IPR036065">
    <property type="entry name" value="BolA-like_sf"/>
</dbReference>
<reference evidence="2 3" key="1">
    <citation type="submission" date="2015-04" db="EMBL/GenBank/DDBJ databases">
        <title>Complete genome sequence of Schizopora paradoxa KUC8140, a cosmopolitan wood degrader in East Asia.</title>
        <authorList>
            <consortium name="DOE Joint Genome Institute"/>
            <person name="Min B."/>
            <person name="Park H."/>
            <person name="Jang Y."/>
            <person name="Kim J.-J."/>
            <person name="Kim K.H."/>
            <person name="Pangilinan J."/>
            <person name="Lipzen A."/>
            <person name="Riley R."/>
            <person name="Grigoriev I.V."/>
            <person name="Spatafora J.W."/>
            <person name="Choi I.-G."/>
        </authorList>
    </citation>
    <scope>NUCLEOTIDE SEQUENCE [LARGE SCALE GENOMIC DNA]</scope>
    <source>
        <strain evidence="2 3">KUC8140</strain>
    </source>
</reference>
<proteinExistence type="inferred from homology"/>
<name>A0A0H2S0E6_9AGAM</name>
<dbReference type="Pfam" id="PF01722">
    <property type="entry name" value="BolA"/>
    <property type="match status" value="1"/>
</dbReference>
<dbReference type="AlphaFoldDB" id="A0A0H2S0E6"/>
<dbReference type="GO" id="GO:0005829">
    <property type="term" value="C:cytosol"/>
    <property type="evidence" value="ECO:0007669"/>
    <property type="project" value="TreeGrafter"/>
</dbReference>
<dbReference type="InterPro" id="IPR002634">
    <property type="entry name" value="BolA"/>
</dbReference>
<dbReference type="PIRSF" id="PIRSF003113">
    <property type="entry name" value="BolA"/>
    <property type="match status" value="1"/>
</dbReference>
<dbReference type="GO" id="GO:0005634">
    <property type="term" value="C:nucleus"/>
    <property type="evidence" value="ECO:0007669"/>
    <property type="project" value="TreeGrafter"/>
</dbReference>
<organism evidence="2 3">
    <name type="scientific">Schizopora paradoxa</name>
    <dbReference type="NCBI Taxonomy" id="27342"/>
    <lineage>
        <taxon>Eukaryota</taxon>
        <taxon>Fungi</taxon>
        <taxon>Dikarya</taxon>
        <taxon>Basidiomycota</taxon>
        <taxon>Agaricomycotina</taxon>
        <taxon>Agaricomycetes</taxon>
        <taxon>Hymenochaetales</taxon>
        <taxon>Schizoporaceae</taxon>
        <taxon>Schizopora</taxon>
    </lineage>
</organism>
<protein>
    <submittedName>
        <fullName evidence="2">Bola family protein</fullName>
    </submittedName>
</protein>
<dbReference type="Gene3D" id="3.30.300.90">
    <property type="entry name" value="BolA-like"/>
    <property type="match status" value="1"/>
</dbReference>
<dbReference type="STRING" id="27342.A0A0H2S0E6"/>
<evidence type="ECO:0000256" key="1">
    <source>
        <dbReference type="RuleBase" id="RU003860"/>
    </source>
</evidence>
<dbReference type="GO" id="GO:0051604">
    <property type="term" value="P:protein maturation"/>
    <property type="evidence" value="ECO:0007669"/>
    <property type="project" value="InterPro"/>
</dbReference>
<accession>A0A0H2S0E6</accession>
<evidence type="ECO:0000313" key="3">
    <source>
        <dbReference type="Proteomes" id="UP000053477"/>
    </source>
</evidence>
<dbReference type="InParanoid" id="A0A0H2S0E6"/>
<gene>
    <name evidence="2" type="ORF">SCHPADRAFT_849751</name>
</gene>
<dbReference type="GO" id="GO:0006879">
    <property type="term" value="P:intracellular iron ion homeostasis"/>
    <property type="evidence" value="ECO:0007669"/>
    <property type="project" value="InterPro"/>
</dbReference>
<dbReference type="Proteomes" id="UP000053477">
    <property type="component" value="Unassembled WGS sequence"/>
</dbReference>
<dbReference type="GO" id="GO:0051537">
    <property type="term" value="F:2 iron, 2 sulfur cluster binding"/>
    <property type="evidence" value="ECO:0007669"/>
    <property type="project" value="InterPro"/>
</dbReference>